<feature type="domain" description="Ketoreductase" evidence="3">
    <location>
        <begin position="8"/>
        <end position="205"/>
    </location>
</feature>
<proteinExistence type="inferred from homology"/>
<reference evidence="4" key="1">
    <citation type="submission" date="2018-05" db="EMBL/GenBank/DDBJ databases">
        <authorList>
            <person name="Lanie J.A."/>
            <person name="Ng W.-L."/>
            <person name="Kazmierczak K.M."/>
            <person name="Andrzejewski T.M."/>
            <person name="Davidsen T.M."/>
            <person name="Wayne K.J."/>
            <person name="Tettelin H."/>
            <person name="Glass J.I."/>
            <person name="Rusch D."/>
            <person name="Podicherti R."/>
            <person name="Tsui H.-C.T."/>
            <person name="Winkler M.E."/>
        </authorList>
    </citation>
    <scope>NUCLEOTIDE SEQUENCE</scope>
</reference>
<dbReference type="InterPro" id="IPR002347">
    <property type="entry name" value="SDR_fam"/>
</dbReference>
<evidence type="ECO:0000313" key="4">
    <source>
        <dbReference type="EMBL" id="SUZ61391.1"/>
    </source>
</evidence>
<dbReference type="EMBL" id="UINC01000799">
    <property type="protein sequence ID" value="SUZ61391.1"/>
    <property type="molecule type" value="Genomic_DNA"/>
</dbReference>
<dbReference type="FunFam" id="3.40.50.720:FF:000084">
    <property type="entry name" value="Short-chain dehydrogenase reductase"/>
    <property type="match status" value="1"/>
</dbReference>
<accession>A0A381P3A4</accession>
<dbReference type="SMART" id="SM00822">
    <property type="entry name" value="PKS_KR"/>
    <property type="match status" value="1"/>
</dbReference>
<dbReference type="AlphaFoldDB" id="A0A381P3A4"/>
<name>A0A381P3A4_9ZZZZ</name>
<comment type="similarity">
    <text evidence="1">Belongs to the short-chain dehydrogenases/reductases (SDR) family.</text>
</comment>
<dbReference type="InterPro" id="IPR051687">
    <property type="entry name" value="Peroxisomal_Beta-Oxidation"/>
</dbReference>
<dbReference type="PANTHER" id="PTHR45024">
    <property type="entry name" value="DEHYDROGENASES, SHORT CHAIN"/>
    <property type="match status" value="1"/>
</dbReference>
<dbReference type="PRINTS" id="PR00080">
    <property type="entry name" value="SDRFAMILY"/>
</dbReference>
<gene>
    <name evidence="4" type="ORF">METZ01_LOCUS14245</name>
</gene>
<sequence length="308" mass="32432">MAEMLNGKVAIITGSGRGIGRGIAKFMAAEGASVVVVDPGVNVDGSGQDQSVAEQVVAEIKADGGNAVACMESVTEMEGGEKIVQAAVDSFGKLDIVVTCAGILRDRMIFNMSEEEWDDVIAVHLKGTFTVVKNASILFRQQRSGRIITFSSESGLMGNSGQANYGAAKSGIAGFTKVVAKDMGRYGVTVNSIAPRASTRMIADIPGSASEIRARSGVAPIAGEEDLANLDPDHIAPFVAYLASDFADNVNGQTFLVYGDTISLVSQPRPERAIYEPSGTWDIDKLSQMARDVLTKDIANPAPTREPN</sequence>
<dbReference type="PRINTS" id="PR00081">
    <property type="entry name" value="GDHRDH"/>
</dbReference>
<evidence type="ECO:0000256" key="1">
    <source>
        <dbReference type="ARBA" id="ARBA00006484"/>
    </source>
</evidence>
<protein>
    <recommendedName>
        <fullName evidence="3">Ketoreductase domain-containing protein</fullName>
    </recommendedName>
</protein>
<dbReference type="Pfam" id="PF00106">
    <property type="entry name" value="adh_short"/>
    <property type="match status" value="1"/>
</dbReference>
<dbReference type="GO" id="GO:0016491">
    <property type="term" value="F:oxidoreductase activity"/>
    <property type="evidence" value="ECO:0007669"/>
    <property type="project" value="UniProtKB-KW"/>
</dbReference>
<keyword evidence="2" id="KW-0560">Oxidoreductase</keyword>
<dbReference type="Gene3D" id="3.40.50.720">
    <property type="entry name" value="NAD(P)-binding Rossmann-like Domain"/>
    <property type="match status" value="1"/>
</dbReference>
<evidence type="ECO:0000259" key="3">
    <source>
        <dbReference type="SMART" id="SM00822"/>
    </source>
</evidence>
<organism evidence="4">
    <name type="scientific">marine metagenome</name>
    <dbReference type="NCBI Taxonomy" id="408172"/>
    <lineage>
        <taxon>unclassified sequences</taxon>
        <taxon>metagenomes</taxon>
        <taxon>ecological metagenomes</taxon>
    </lineage>
</organism>
<evidence type="ECO:0000256" key="2">
    <source>
        <dbReference type="ARBA" id="ARBA00023002"/>
    </source>
</evidence>
<dbReference type="SUPFAM" id="SSF51735">
    <property type="entry name" value="NAD(P)-binding Rossmann-fold domains"/>
    <property type="match status" value="1"/>
</dbReference>
<dbReference type="InterPro" id="IPR057326">
    <property type="entry name" value="KR_dom"/>
</dbReference>
<dbReference type="InterPro" id="IPR036291">
    <property type="entry name" value="NAD(P)-bd_dom_sf"/>
</dbReference>
<dbReference type="PROSITE" id="PS00061">
    <property type="entry name" value="ADH_SHORT"/>
    <property type="match status" value="1"/>
</dbReference>
<dbReference type="PANTHER" id="PTHR45024:SF2">
    <property type="entry name" value="SCP2 DOMAIN-CONTAINING PROTEIN"/>
    <property type="match status" value="1"/>
</dbReference>
<dbReference type="InterPro" id="IPR020904">
    <property type="entry name" value="Sc_DH/Rdtase_CS"/>
</dbReference>